<dbReference type="Proteomes" id="UP000272117">
    <property type="component" value="Unassembled WGS sequence"/>
</dbReference>
<name>A0A3M9MTK7_9BACT</name>
<dbReference type="OrthoDB" id="1491662at2"/>
<evidence type="ECO:0000313" key="1">
    <source>
        <dbReference type="EMBL" id="RNI28850.1"/>
    </source>
</evidence>
<gene>
    <name evidence="1" type="ORF">EFB08_09490</name>
</gene>
<protein>
    <submittedName>
        <fullName evidence="1">DUF4276 family protein</fullName>
    </submittedName>
</protein>
<dbReference type="RefSeq" id="WP_123126705.1">
    <property type="nucleotide sequence ID" value="NZ_RJJD01000004.1"/>
</dbReference>
<comment type="caution">
    <text evidence="1">The sequence shown here is derived from an EMBL/GenBank/DDBJ whole genome shotgun (WGS) entry which is preliminary data.</text>
</comment>
<dbReference type="EMBL" id="RJJD01000004">
    <property type="protein sequence ID" value="RNI28850.1"/>
    <property type="molecule type" value="Genomic_DNA"/>
</dbReference>
<evidence type="ECO:0000313" key="2">
    <source>
        <dbReference type="Proteomes" id="UP000272117"/>
    </source>
</evidence>
<sequence length="206" mass="23851">MSCKLAFIVEGHSEYDTVQTIISKIIGSCYFPVNNARGIGNIIKNVEKELLLTIKSFKPEKIIIALDYREAQRQGTVNNCIELKELIQEKCNRFIEIQTKNGSLVLPESITVIIVDKTYETWFCADYEGLKMNDLVDETKIIETFSNVDLEIPNPDKWLGEKLKGKIDLKSKNNRKVLTRTMRPEIAKDNSRSFRKFYEEVLRFSF</sequence>
<reference evidence="1 2" key="1">
    <citation type="submission" date="2018-11" db="EMBL/GenBank/DDBJ databases">
        <title>Rufibacter latericius sp. nov., isolated from water in Baiyang Lake.</title>
        <authorList>
            <person name="Yang Y."/>
        </authorList>
    </citation>
    <scope>NUCLEOTIDE SEQUENCE [LARGE SCALE GENOMIC DNA]</scope>
    <source>
        <strain evidence="1 2">R-22-1c-1</strain>
    </source>
</reference>
<accession>A0A3M9MTK7</accession>
<keyword evidence="2" id="KW-1185">Reference proteome</keyword>
<proteinExistence type="predicted"/>
<organism evidence="1 2">
    <name type="scientific">Rufibacter latericius</name>
    <dbReference type="NCBI Taxonomy" id="2487040"/>
    <lineage>
        <taxon>Bacteria</taxon>
        <taxon>Pseudomonadati</taxon>
        <taxon>Bacteroidota</taxon>
        <taxon>Cytophagia</taxon>
        <taxon>Cytophagales</taxon>
        <taxon>Hymenobacteraceae</taxon>
        <taxon>Rufibacter</taxon>
    </lineage>
</organism>
<dbReference type="AlphaFoldDB" id="A0A3M9MTK7"/>